<feature type="chain" id="PRO_5013290994" evidence="1">
    <location>
        <begin position="29"/>
        <end position="552"/>
    </location>
</feature>
<sequence>MRGFRNFFLSTAAIAAATLACGVTVTQADDGDGHSQRHGYKHVLLISVDGMHSIDLKRWIETHPGGNFAKLADNGVVYSNAYTTAPSDSYPGMLAQVTGATPKGGGLFYDDSYDRTEYPAKAFYTSQGLPDPGCVGNPGTELTNFEALDKSYNYSTALVADFTGGGTVGQVYTQLDPDHMQRKLVNGKCVPVFPHDYVRTNTIFEVIKGAGRRAVWSDKHPAYEDLAGPSGTGLDELYAPEINSQDTLDQGAQTGDDYTTSYTGVRTYDSMKVQAVLNWIDGYNGARTQKQSVPAIFGTNFQAVSVGQKLAKAGNADSDKSLIGGYADAQATPGNALTLQFQFVDDALGKFINELKAQNLYDSTLIIVSAKHGQSPINVRDRVAISDALYSGAPGFGSHGFEICDDTAYVWLSPELQQATNPATGHPYYADAKAYIQAHAADLHITKLLDRDELTRLYEDPFHNSRVPDFIALTDHGVICTGGSKLAEHGGWSQDDRNVALVMSSPHIKHARIVDDTTFTTQIAPTILDALDLDPRSLQAVREEGTQSLMRD</sequence>
<dbReference type="PROSITE" id="PS51257">
    <property type="entry name" value="PROKAR_LIPOPROTEIN"/>
    <property type="match status" value="1"/>
</dbReference>
<accession>A0A1M5J082</accession>
<dbReference type="PANTHER" id="PTHR10151:SF120">
    <property type="entry name" value="BIS(5'-ADENOSYL)-TRIPHOSPHATASE"/>
    <property type="match status" value="1"/>
</dbReference>
<dbReference type="Proteomes" id="UP000189796">
    <property type="component" value="Chromosome I"/>
</dbReference>
<reference evidence="2 3" key="1">
    <citation type="submission" date="2016-11" db="EMBL/GenBank/DDBJ databases">
        <authorList>
            <person name="Jaros S."/>
            <person name="Januszkiewicz K."/>
            <person name="Wedrychowicz H."/>
        </authorList>
    </citation>
    <scope>NUCLEOTIDE SEQUENCE [LARGE SCALE GENOMIC DNA]</scope>
    <source>
        <strain evidence="2 3">GAS138</strain>
    </source>
</reference>
<dbReference type="OrthoDB" id="8355658at2"/>
<dbReference type="GO" id="GO:0016787">
    <property type="term" value="F:hydrolase activity"/>
    <property type="evidence" value="ECO:0007669"/>
    <property type="project" value="UniProtKB-ARBA"/>
</dbReference>
<name>A0A1M5J082_9BRAD</name>
<evidence type="ECO:0000256" key="1">
    <source>
        <dbReference type="SAM" id="SignalP"/>
    </source>
</evidence>
<dbReference type="InterPro" id="IPR002591">
    <property type="entry name" value="Phosphodiest/P_Trfase"/>
</dbReference>
<dbReference type="AlphaFoldDB" id="A0A1M5J082"/>
<dbReference type="PANTHER" id="PTHR10151">
    <property type="entry name" value="ECTONUCLEOTIDE PYROPHOSPHATASE/PHOSPHODIESTERASE"/>
    <property type="match status" value="1"/>
</dbReference>
<organism evidence="2 3">
    <name type="scientific">Bradyrhizobium erythrophlei</name>
    <dbReference type="NCBI Taxonomy" id="1437360"/>
    <lineage>
        <taxon>Bacteria</taxon>
        <taxon>Pseudomonadati</taxon>
        <taxon>Pseudomonadota</taxon>
        <taxon>Alphaproteobacteria</taxon>
        <taxon>Hyphomicrobiales</taxon>
        <taxon>Nitrobacteraceae</taxon>
        <taxon>Bradyrhizobium</taxon>
    </lineage>
</organism>
<keyword evidence="1" id="KW-0732">Signal</keyword>
<evidence type="ECO:0000313" key="2">
    <source>
        <dbReference type="EMBL" id="SHG33952.1"/>
    </source>
</evidence>
<gene>
    <name evidence="2" type="ORF">SAMN05443248_1203</name>
</gene>
<proteinExistence type="predicted"/>
<protein>
    <submittedName>
        <fullName evidence="2">Type I phosphodiesterase / nucleotide pyrophosphatase</fullName>
    </submittedName>
</protein>
<evidence type="ECO:0000313" key="3">
    <source>
        <dbReference type="Proteomes" id="UP000189796"/>
    </source>
</evidence>
<feature type="signal peptide" evidence="1">
    <location>
        <begin position="1"/>
        <end position="28"/>
    </location>
</feature>
<dbReference type="EMBL" id="LT670817">
    <property type="protein sequence ID" value="SHG33952.1"/>
    <property type="molecule type" value="Genomic_DNA"/>
</dbReference>
<dbReference type="RefSeq" id="WP_079607099.1">
    <property type="nucleotide sequence ID" value="NZ_LT670817.1"/>
</dbReference>
<dbReference type="Gene3D" id="3.40.720.10">
    <property type="entry name" value="Alkaline Phosphatase, subunit A"/>
    <property type="match status" value="1"/>
</dbReference>
<dbReference type="Pfam" id="PF01663">
    <property type="entry name" value="Phosphodiest"/>
    <property type="match status" value="1"/>
</dbReference>
<dbReference type="InterPro" id="IPR017850">
    <property type="entry name" value="Alkaline_phosphatase_core_sf"/>
</dbReference>
<dbReference type="SUPFAM" id="SSF53649">
    <property type="entry name" value="Alkaline phosphatase-like"/>
    <property type="match status" value="1"/>
</dbReference>